<dbReference type="Pfam" id="PF07729">
    <property type="entry name" value="FCD"/>
    <property type="match status" value="1"/>
</dbReference>
<proteinExistence type="predicted"/>
<dbReference type="InterPro" id="IPR008920">
    <property type="entry name" value="TF_FadR/GntR_C"/>
</dbReference>
<dbReference type="InterPro" id="IPR036388">
    <property type="entry name" value="WH-like_DNA-bd_sf"/>
</dbReference>
<protein>
    <submittedName>
        <fullName evidence="7">Unannotated protein</fullName>
    </submittedName>
</protein>
<dbReference type="SUPFAM" id="SSF48008">
    <property type="entry name" value="GntR ligand-binding domain-like"/>
    <property type="match status" value="1"/>
</dbReference>
<dbReference type="PANTHER" id="PTHR43537">
    <property type="entry name" value="TRANSCRIPTIONAL REGULATOR, GNTR FAMILY"/>
    <property type="match status" value="1"/>
</dbReference>
<evidence type="ECO:0000313" key="6">
    <source>
        <dbReference type="EMBL" id="CAB4807278.1"/>
    </source>
</evidence>
<dbReference type="EMBL" id="CAFAAY010000005">
    <property type="protein sequence ID" value="CAB4807278.1"/>
    <property type="molecule type" value="Genomic_DNA"/>
</dbReference>
<name>A0A6J7EGH4_9ZZZZ</name>
<dbReference type="PROSITE" id="PS50949">
    <property type="entry name" value="HTH_GNTR"/>
    <property type="match status" value="1"/>
</dbReference>
<gene>
    <name evidence="5" type="ORF">UFOPK2842_00285</name>
    <name evidence="6" type="ORF">UFOPK3124_00147</name>
    <name evidence="7" type="ORF">UFOPK3480_00380</name>
    <name evidence="8" type="ORF">UFOPK4165_00122</name>
</gene>
<reference evidence="7" key="1">
    <citation type="submission" date="2020-05" db="EMBL/GenBank/DDBJ databases">
        <authorList>
            <person name="Chiriac C."/>
            <person name="Salcher M."/>
            <person name="Ghai R."/>
            <person name="Kavagutti S V."/>
        </authorList>
    </citation>
    <scope>NUCLEOTIDE SEQUENCE</scope>
</reference>
<keyword evidence="1" id="KW-0805">Transcription regulation</keyword>
<sequence>MTKKHTIQHISLPQAVQNELRKRILNNDFVAGERLLEAKLAAEYGISRTTLRSALSELRSQGLVEISVRRGAHVTRMSKTAIAEACFARYFLESSVLEEKKIELSPELIFEFETIIKKMTVAAKNQDLASLVYLDTEFHSLIVNLGGRERIQQLWHTLDGQMGSLMRSSLDSQKIELKEVVSRHKDLLHILKGKNPGAIREALKDHYIPVGDAVIAHTDSLKSTTLKSKSTRKRTN</sequence>
<dbReference type="InterPro" id="IPR036390">
    <property type="entry name" value="WH_DNA-bd_sf"/>
</dbReference>
<dbReference type="AlphaFoldDB" id="A0A6J7EGH4"/>
<dbReference type="EMBL" id="CAFBLY010000018">
    <property type="protein sequence ID" value="CAB4880788.1"/>
    <property type="molecule type" value="Genomic_DNA"/>
</dbReference>
<feature type="domain" description="HTH gntR-type" evidence="4">
    <location>
        <begin position="10"/>
        <end position="77"/>
    </location>
</feature>
<evidence type="ECO:0000313" key="8">
    <source>
        <dbReference type="EMBL" id="CAB5023893.1"/>
    </source>
</evidence>
<dbReference type="InterPro" id="IPR011711">
    <property type="entry name" value="GntR_C"/>
</dbReference>
<dbReference type="Gene3D" id="1.10.10.10">
    <property type="entry name" value="Winged helix-like DNA-binding domain superfamily/Winged helix DNA-binding domain"/>
    <property type="match status" value="1"/>
</dbReference>
<dbReference type="EMBL" id="CAFBPV010000004">
    <property type="protein sequence ID" value="CAB5023893.1"/>
    <property type="molecule type" value="Genomic_DNA"/>
</dbReference>
<accession>A0A6J7EGH4</accession>
<dbReference type="GO" id="GO:0003677">
    <property type="term" value="F:DNA binding"/>
    <property type="evidence" value="ECO:0007669"/>
    <property type="project" value="UniProtKB-KW"/>
</dbReference>
<dbReference type="SMART" id="SM00345">
    <property type="entry name" value="HTH_GNTR"/>
    <property type="match status" value="1"/>
</dbReference>
<dbReference type="Pfam" id="PF00392">
    <property type="entry name" value="GntR"/>
    <property type="match status" value="1"/>
</dbReference>
<dbReference type="Gene3D" id="1.20.120.530">
    <property type="entry name" value="GntR ligand-binding domain-like"/>
    <property type="match status" value="1"/>
</dbReference>
<dbReference type="PRINTS" id="PR00035">
    <property type="entry name" value="HTHGNTR"/>
</dbReference>
<dbReference type="GO" id="GO:0003700">
    <property type="term" value="F:DNA-binding transcription factor activity"/>
    <property type="evidence" value="ECO:0007669"/>
    <property type="project" value="InterPro"/>
</dbReference>
<evidence type="ECO:0000256" key="2">
    <source>
        <dbReference type="ARBA" id="ARBA00023125"/>
    </source>
</evidence>
<evidence type="ECO:0000256" key="3">
    <source>
        <dbReference type="ARBA" id="ARBA00023163"/>
    </source>
</evidence>
<evidence type="ECO:0000313" key="5">
    <source>
        <dbReference type="EMBL" id="CAB4749398.1"/>
    </source>
</evidence>
<dbReference type="CDD" id="cd07377">
    <property type="entry name" value="WHTH_GntR"/>
    <property type="match status" value="1"/>
</dbReference>
<evidence type="ECO:0000259" key="4">
    <source>
        <dbReference type="PROSITE" id="PS50949"/>
    </source>
</evidence>
<keyword evidence="2" id="KW-0238">DNA-binding</keyword>
<dbReference type="InterPro" id="IPR000524">
    <property type="entry name" value="Tscrpt_reg_HTH_GntR"/>
</dbReference>
<keyword evidence="3" id="KW-0804">Transcription</keyword>
<dbReference type="EMBL" id="CAEZZI010000016">
    <property type="protein sequence ID" value="CAB4749398.1"/>
    <property type="molecule type" value="Genomic_DNA"/>
</dbReference>
<dbReference type="SUPFAM" id="SSF46785">
    <property type="entry name" value="Winged helix' DNA-binding domain"/>
    <property type="match status" value="1"/>
</dbReference>
<evidence type="ECO:0000256" key="1">
    <source>
        <dbReference type="ARBA" id="ARBA00023015"/>
    </source>
</evidence>
<dbReference type="PANTHER" id="PTHR43537:SF24">
    <property type="entry name" value="GLUCONATE OPERON TRANSCRIPTIONAL REPRESSOR"/>
    <property type="match status" value="1"/>
</dbReference>
<evidence type="ECO:0000313" key="7">
    <source>
        <dbReference type="EMBL" id="CAB4880788.1"/>
    </source>
</evidence>
<organism evidence="7">
    <name type="scientific">freshwater metagenome</name>
    <dbReference type="NCBI Taxonomy" id="449393"/>
    <lineage>
        <taxon>unclassified sequences</taxon>
        <taxon>metagenomes</taxon>
        <taxon>ecological metagenomes</taxon>
    </lineage>
</organism>